<dbReference type="PANTHER" id="PTHR43734">
    <property type="entry name" value="PHYTOENE DESATURASE"/>
    <property type="match status" value="1"/>
</dbReference>
<dbReference type="EC" id="1.14.99.-" evidence="8"/>
<dbReference type="Pfam" id="PF01593">
    <property type="entry name" value="Amino_oxidase"/>
    <property type="match status" value="1"/>
</dbReference>
<dbReference type="Gene3D" id="3.50.50.60">
    <property type="entry name" value="FAD/NAD(P)-binding domain"/>
    <property type="match status" value="2"/>
</dbReference>
<evidence type="ECO:0000256" key="3">
    <source>
        <dbReference type="ARBA" id="ARBA00022746"/>
    </source>
</evidence>
<sequence length="531" mass="56284">MAERVVIIGAGIGGLVSAALLSARGLDVTLVEKARRPGGKIRQVPVGNTEVDGGPTVFTLRAVFDQIFADCGENLDDHISVRRAEVLARHRWSETEELDLYADPARSADAIGAFAGADAARGYRAFAAEARRIYEVLERPFLQDSRVYPPGLMWRIGLHRIADLVAIRPYESLWKVLGEHFSDVRLRQLFGRYATYCGSSPFNAPATLMLIAHVEAEGVWLIDGGMSAMAEALANLAAEQGARFHYGEAVDRIETAGGGATGVILAGGDRIVADAVIANADPAALAAGGFGPVGARAVRAYEPRHRSLSAVTWLMQARSRGAPLARHNALFSGDYPAEFADLAQGRVPERPSVYVCALDRDEGAEPASSERLQIIVNAPAIGDTHLFTPEEIDRCTRRMLERLKACGLELDVTAPPVVQTPSDFEALFPSTGGALYGRASHGWAASFLRQSARTRIPGLYCAGGSTHPGAGVPMAALSGRLAAASLLKDLGSTARSRRAAMPGGMSTRSRTTGNSASRSSVSSAASSPLIT</sequence>
<dbReference type="InterPro" id="IPR002937">
    <property type="entry name" value="Amino_oxidase"/>
</dbReference>
<dbReference type="GO" id="GO:0016491">
    <property type="term" value="F:oxidoreductase activity"/>
    <property type="evidence" value="ECO:0007669"/>
    <property type="project" value="UniProtKB-KW"/>
</dbReference>
<evidence type="ECO:0000256" key="4">
    <source>
        <dbReference type="ARBA" id="ARBA00023002"/>
    </source>
</evidence>
<comment type="similarity">
    <text evidence="2 5">Belongs to the carotenoid/retinoid oxidoreductase family.</text>
</comment>
<evidence type="ECO:0000256" key="6">
    <source>
        <dbReference type="SAM" id="MobiDB-lite"/>
    </source>
</evidence>
<accession>A0A6J4TSH3</accession>
<feature type="compositionally biased region" description="Low complexity" evidence="6">
    <location>
        <begin position="515"/>
        <end position="531"/>
    </location>
</feature>
<reference evidence="8" key="1">
    <citation type="submission" date="2020-02" db="EMBL/GenBank/DDBJ databases">
        <authorList>
            <person name="Meier V. D."/>
        </authorList>
    </citation>
    <scope>NUCLEOTIDE SEQUENCE</scope>
    <source>
        <strain evidence="8">AVDCRST_MAG62</strain>
    </source>
</reference>
<dbReference type="GO" id="GO:0016117">
    <property type="term" value="P:carotenoid biosynthetic process"/>
    <property type="evidence" value="ECO:0007669"/>
    <property type="project" value="UniProtKB-KW"/>
</dbReference>
<organism evidence="8">
    <name type="scientific">uncultured Sphingomonas sp</name>
    <dbReference type="NCBI Taxonomy" id="158754"/>
    <lineage>
        <taxon>Bacteria</taxon>
        <taxon>Pseudomonadati</taxon>
        <taxon>Pseudomonadota</taxon>
        <taxon>Alphaproteobacteria</taxon>
        <taxon>Sphingomonadales</taxon>
        <taxon>Sphingomonadaceae</taxon>
        <taxon>Sphingomonas</taxon>
        <taxon>environmental samples</taxon>
    </lineage>
</organism>
<dbReference type="PANTHER" id="PTHR43734:SF7">
    <property type="entry name" value="4,4'-DIAPONEUROSPORENE OXYGENASE"/>
    <property type="match status" value="1"/>
</dbReference>
<keyword evidence="3 5" id="KW-0125">Carotenoid biosynthesis</keyword>
<dbReference type="InterPro" id="IPR054841">
    <property type="entry name" value="carotdesatCrtD"/>
</dbReference>
<dbReference type="InterPro" id="IPR014105">
    <property type="entry name" value="Carotenoid/retinoid_OxRdtase"/>
</dbReference>
<dbReference type="NCBIfam" id="NF045637">
    <property type="entry name" value="carotdesatCrtDProt"/>
    <property type="match status" value="1"/>
</dbReference>
<gene>
    <name evidence="8" type="ORF">AVDCRST_MAG62-1875</name>
</gene>
<keyword evidence="4 5" id="KW-0560">Oxidoreductase</keyword>
<dbReference type="InterPro" id="IPR036188">
    <property type="entry name" value="FAD/NAD-bd_sf"/>
</dbReference>
<comment type="pathway">
    <text evidence="1 5">Carotenoid biosynthesis.</text>
</comment>
<feature type="domain" description="Amine oxidase" evidence="7">
    <location>
        <begin position="12"/>
        <end position="486"/>
    </location>
</feature>
<protein>
    <submittedName>
        <fullName evidence="8">Methoxyneurosporene dehydrogenase</fullName>
        <ecNumber evidence="8">1.14.99.-</ecNumber>
    </submittedName>
</protein>
<proteinExistence type="inferred from homology"/>
<dbReference type="SUPFAM" id="SSF51905">
    <property type="entry name" value="FAD/NAD(P)-binding domain"/>
    <property type="match status" value="1"/>
</dbReference>
<dbReference type="AlphaFoldDB" id="A0A6J4TSH3"/>
<dbReference type="EMBL" id="CADCWB010000234">
    <property type="protein sequence ID" value="CAA9530987.1"/>
    <property type="molecule type" value="Genomic_DNA"/>
</dbReference>
<dbReference type="NCBIfam" id="TIGR02734">
    <property type="entry name" value="crtI_fam"/>
    <property type="match status" value="1"/>
</dbReference>
<evidence type="ECO:0000256" key="2">
    <source>
        <dbReference type="ARBA" id="ARBA00006046"/>
    </source>
</evidence>
<evidence type="ECO:0000313" key="8">
    <source>
        <dbReference type="EMBL" id="CAA9530987.1"/>
    </source>
</evidence>
<name>A0A6J4TSH3_9SPHN</name>
<evidence type="ECO:0000256" key="1">
    <source>
        <dbReference type="ARBA" id="ARBA00004829"/>
    </source>
</evidence>
<evidence type="ECO:0000259" key="7">
    <source>
        <dbReference type="Pfam" id="PF01593"/>
    </source>
</evidence>
<feature type="region of interest" description="Disordered" evidence="6">
    <location>
        <begin position="494"/>
        <end position="531"/>
    </location>
</feature>
<evidence type="ECO:0000256" key="5">
    <source>
        <dbReference type="RuleBase" id="RU362075"/>
    </source>
</evidence>